<dbReference type="SUPFAM" id="SSF159672">
    <property type="entry name" value="CbiG N-terminal domain-like"/>
    <property type="match status" value="1"/>
</dbReference>
<dbReference type="Gene3D" id="3.40.50.11220">
    <property type="match status" value="1"/>
</dbReference>
<evidence type="ECO:0000259" key="1">
    <source>
        <dbReference type="Pfam" id="PF01890"/>
    </source>
</evidence>
<dbReference type="InterPro" id="IPR021744">
    <property type="entry name" value="CbiG_N"/>
</dbReference>
<dbReference type="InterPro" id="IPR036518">
    <property type="entry name" value="CobE/GbiG_C_sf"/>
</dbReference>
<dbReference type="PANTHER" id="PTHR37477">
    <property type="entry name" value="COBALT-PRECORRIN-5A HYDROLASE"/>
    <property type="match status" value="1"/>
</dbReference>
<name>A0A381NJI9_9ZZZZ</name>
<proteinExistence type="predicted"/>
<reference evidence="3" key="1">
    <citation type="submission" date="2018-05" db="EMBL/GenBank/DDBJ databases">
        <authorList>
            <person name="Lanie J.A."/>
            <person name="Ng W.-L."/>
            <person name="Kazmierczak K.M."/>
            <person name="Andrzejewski T.M."/>
            <person name="Davidsen T.M."/>
            <person name="Wayne K.J."/>
            <person name="Tettelin H."/>
            <person name="Glass J.I."/>
            <person name="Rusch D."/>
            <person name="Podicherti R."/>
            <person name="Tsui H.-C.T."/>
            <person name="Winkler M.E."/>
        </authorList>
    </citation>
    <scope>NUCLEOTIDE SEQUENCE</scope>
</reference>
<feature type="domain" description="Cobalamin synthesis G N-terminal" evidence="2">
    <location>
        <begin position="56"/>
        <end position="136"/>
    </location>
</feature>
<accession>A0A381NJI9</accession>
<organism evidence="3">
    <name type="scientific">marine metagenome</name>
    <dbReference type="NCBI Taxonomy" id="408172"/>
    <lineage>
        <taxon>unclassified sequences</taxon>
        <taxon>metagenomes</taxon>
        <taxon>ecological metagenomes</taxon>
    </lineage>
</organism>
<dbReference type="PANTHER" id="PTHR37477:SF1">
    <property type="entry name" value="COBALT-PRECORRIN-5A HYDROLASE"/>
    <property type="match status" value="1"/>
</dbReference>
<dbReference type="InterPro" id="IPR038029">
    <property type="entry name" value="GbiG_N_sf"/>
</dbReference>
<evidence type="ECO:0000313" key="3">
    <source>
        <dbReference type="EMBL" id="SUZ54720.1"/>
    </source>
</evidence>
<dbReference type="Gene3D" id="3.30.420.180">
    <property type="entry name" value="CobE/GbiG C-terminal domain"/>
    <property type="match status" value="1"/>
</dbReference>
<dbReference type="EMBL" id="UINC01000404">
    <property type="protein sequence ID" value="SUZ54720.1"/>
    <property type="molecule type" value="Genomic_DNA"/>
</dbReference>
<evidence type="ECO:0000259" key="2">
    <source>
        <dbReference type="Pfam" id="PF11760"/>
    </source>
</evidence>
<dbReference type="SUPFAM" id="SSF159664">
    <property type="entry name" value="CobE/GbiG C-terminal domain-like"/>
    <property type="match status" value="1"/>
</dbReference>
<sequence length="338" mass="35883">VVFCLGKSALALAQKIAKHLNAELHGKAERMSPDDSLLPDEKTNPEVDLIFTNAMEHLAALFSEGTAIIGVCASGILVRGVAGCLENKQNEPPLIAVAEDGSSVVPLLGGHHGANALARKIGQLIGATPAITTAGDLRFGIALDEPPQGFVLANPEDLKGFTAELLAGEAVSLSPETKTLTPDSLPESKTVAPDYMPGFYEWLHESRLSFTENAKLRISLCTDPISGNAEHLVFCLASELPAKNIVIGVGCERGAEPEELISLVRKTLVENEIAPERVALVASLDLKSDEPAVHALAAYFTENYGAECPARFFDAPTLEAQTPKLKNPSEIVFQEVGC</sequence>
<feature type="non-terminal residue" evidence="3">
    <location>
        <position position="1"/>
    </location>
</feature>
<protein>
    <recommendedName>
        <fullName evidence="4">Cobalamin synthesis G N-terminal domain-containing protein</fullName>
    </recommendedName>
</protein>
<gene>
    <name evidence="3" type="ORF">METZ01_LOCUS7574</name>
</gene>
<feature type="domain" description="CobE/GbiG C-terminal" evidence="1">
    <location>
        <begin position="245"/>
        <end position="338"/>
    </location>
</feature>
<evidence type="ECO:0008006" key="4">
    <source>
        <dbReference type="Google" id="ProtNLM"/>
    </source>
</evidence>
<dbReference type="AlphaFoldDB" id="A0A381NJI9"/>
<dbReference type="Pfam" id="PF11760">
    <property type="entry name" value="CbiG_N"/>
    <property type="match status" value="1"/>
</dbReference>
<dbReference type="GO" id="GO:0009236">
    <property type="term" value="P:cobalamin biosynthetic process"/>
    <property type="evidence" value="ECO:0007669"/>
    <property type="project" value="InterPro"/>
</dbReference>
<dbReference type="InterPro" id="IPR052553">
    <property type="entry name" value="CbiG_hydrolase"/>
</dbReference>
<feature type="non-terminal residue" evidence="3">
    <location>
        <position position="338"/>
    </location>
</feature>
<dbReference type="Pfam" id="PF01890">
    <property type="entry name" value="CbiG_C"/>
    <property type="match status" value="1"/>
</dbReference>
<dbReference type="InterPro" id="IPR002750">
    <property type="entry name" value="CobE/GbiG_C"/>
</dbReference>